<keyword evidence="2" id="KW-0805">Transcription regulation</keyword>
<dbReference type="AlphaFoldDB" id="A0A1V2GVJ6"/>
<dbReference type="OrthoDB" id="9774011at2"/>
<dbReference type="EMBL" id="MLCO01000328">
    <property type="protein sequence ID" value="ONG46109.1"/>
    <property type="molecule type" value="Genomic_DNA"/>
</dbReference>
<dbReference type="SUPFAM" id="SSF53850">
    <property type="entry name" value="Periplasmic binding protein-like II"/>
    <property type="match status" value="1"/>
</dbReference>
<accession>A0A1V2GVJ6</accession>
<dbReference type="InterPro" id="IPR000847">
    <property type="entry name" value="LysR_HTH_N"/>
</dbReference>
<dbReference type="SUPFAM" id="SSF46785">
    <property type="entry name" value="Winged helix' DNA-binding domain"/>
    <property type="match status" value="1"/>
</dbReference>
<proteinExistence type="inferred from homology"/>
<evidence type="ECO:0000256" key="3">
    <source>
        <dbReference type="ARBA" id="ARBA00023125"/>
    </source>
</evidence>
<comment type="caution">
    <text evidence="6">The sequence shown here is derived from an EMBL/GenBank/DDBJ whole genome shotgun (WGS) entry which is preliminary data.</text>
</comment>
<dbReference type="InterPro" id="IPR036388">
    <property type="entry name" value="WH-like_DNA-bd_sf"/>
</dbReference>
<dbReference type="Pfam" id="PF00126">
    <property type="entry name" value="HTH_1"/>
    <property type="match status" value="1"/>
</dbReference>
<evidence type="ECO:0000256" key="1">
    <source>
        <dbReference type="ARBA" id="ARBA00009437"/>
    </source>
</evidence>
<dbReference type="Gene3D" id="3.40.190.10">
    <property type="entry name" value="Periplasmic binding protein-like II"/>
    <property type="match status" value="2"/>
</dbReference>
<dbReference type="Proteomes" id="UP000188879">
    <property type="component" value="Unassembled WGS sequence"/>
</dbReference>
<dbReference type="RefSeq" id="WP_076960120.1">
    <property type="nucleotide sequence ID" value="NZ_MLCO01000328.1"/>
</dbReference>
<comment type="similarity">
    <text evidence="1">Belongs to the LysR transcriptional regulatory family.</text>
</comment>
<dbReference type="PROSITE" id="PS50931">
    <property type="entry name" value="HTH_LYSR"/>
    <property type="match status" value="1"/>
</dbReference>
<evidence type="ECO:0000313" key="7">
    <source>
        <dbReference type="Proteomes" id="UP000188879"/>
    </source>
</evidence>
<organism evidence="6 7">
    <name type="scientific">Teichococcus deserti</name>
    <dbReference type="NCBI Taxonomy" id="1817963"/>
    <lineage>
        <taxon>Bacteria</taxon>
        <taxon>Pseudomonadati</taxon>
        <taxon>Pseudomonadota</taxon>
        <taxon>Alphaproteobacteria</taxon>
        <taxon>Acetobacterales</taxon>
        <taxon>Roseomonadaceae</taxon>
        <taxon>Roseomonas</taxon>
    </lineage>
</organism>
<evidence type="ECO:0000313" key="6">
    <source>
        <dbReference type="EMBL" id="ONG46109.1"/>
    </source>
</evidence>
<keyword evidence="7" id="KW-1185">Reference proteome</keyword>
<dbReference type="PANTHER" id="PTHR30118:SF15">
    <property type="entry name" value="TRANSCRIPTIONAL REGULATORY PROTEIN"/>
    <property type="match status" value="1"/>
</dbReference>
<dbReference type="GO" id="GO:0003677">
    <property type="term" value="F:DNA binding"/>
    <property type="evidence" value="ECO:0007669"/>
    <property type="project" value="UniProtKB-KW"/>
</dbReference>
<dbReference type="Gene3D" id="1.10.10.10">
    <property type="entry name" value="Winged helix-like DNA-binding domain superfamily/Winged helix DNA-binding domain"/>
    <property type="match status" value="1"/>
</dbReference>
<gene>
    <name evidence="6" type="ORF">BKE38_25695</name>
</gene>
<protein>
    <submittedName>
        <fullName evidence="6">Transcriptional regulator</fullName>
    </submittedName>
</protein>
<evidence type="ECO:0000259" key="5">
    <source>
        <dbReference type="PROSITE" id="PS50931"/>
    </source>
</evidence>
<reference evidence="6 7" key="1">
    <citation type="submission" date="2016-10" db="EMBL/GenBank/DDBJ databases">
        <title>Draft Genome sequence of Roseomonas sp. strain M3.</title>
        <authorList>
            <person name="Subhash Y."/>
            <person name="Lee S."/>
        </authorList>
    </citation>
    <scope>NUCLEOTIDE SEQUENCE [LARGE SCALE GENOMIC DNA]</scope>
    <source>
        <strain evidence="6 7">M3</strain>
    </source>
</reference>
<dbReference type="GO" id="GO:0003700">
    <property type="term" value="F:DNA-binding transcription factor activity"/>
    <property type="evidence" value="ECO:0007669"/>
    <property type="project" value="InterPro"/>
</dbReference>
<keyword evidence="3" id="KW-0238">DNA-binding</keyword>
<dbReference type="InterPro" id="IPR050389">
    <property type="entry name" value="LysR-type_TF"/>
</dbReference>
<feature type="domain" description="HTH lysR-type" evidence="5">
    <location>
        <begin position="12"/>
        <end position="68"/>
    </location>
</feature>
<dbReference type="Pfam" id="PF03466">
    <property type="entry name" value="LysR_substrate"/>
    <property type="match status" value="1"/>
</dbReference>
<dbReference type="PANTHER" id="PTHR30118">
    <property type="entry name" value="HTH-TYPE TRANSCRIPTIONAL REGULATOR LEUO-RELATED"/>
    <property type="match status" value="1"/>
</dbReference>
<name>A0A1V2GVJ6_9PROT</name>
<keyword evidence="4" id="KW-0804">Transcription</keyword>
<dbReference type="InterPro" id="IPR036390">
    <property type="entry name" value="WH_DNA-bd_sf"/>
</dbReference>
<evidence type="ECO:0000256" key="4">
    <source>
        <dbReference type="ARBA" id="ARBA00023163"/>
    </source>
</evidence>
<evidence type="ECO:0000256" key="2">
    <source>
        <dbReference type="ARBA" id="ARBA00023015"/>
    </source>
</evidence>
<sequence>MNQAPHHHHVADLNLLRLFVALAEERHVTRAGERLFLSQPAASGGLKRLRAQFDDPLLVRQGSELRLTPRAEALYAAIAPRLRQLDAEVSAATPFEPGRDAHSFQLGATDAVAFALLPPLLARLRQEAPRCDLSMRTGDHRTLPAMLAQGEIGLALGFLGQDLPANARLRVLRHADWVLLRDPASPPVETLEDFCARSHALISPRGDLSGLVDALLHQQGLQRRVVVGVSSFALLSAVLPGTDLVATVPDFVGERLAIRARLAVDQPPVAPAPMPNAMAWTEAQDRDPAERWFRGVVVETFNGVFGPARPMPAAGEAPGETAGQAA</sequence>
<dbReference type="InterPro" id="IPR005119">
    <property type="entry name" value="LysR_subst-bd"/>
</dbReference>